<proteinExistence type="predicted"/>
<organism evidence="3 4">
    <name type="scientific">Candidatus Dojkabacteria bacterium</name>
    <dbReference type="NCBI Taxonomy" id="2099670"/>
    <lineage>
        <taxon>Bacteria</taxon>
        <taxon>Candidatus Dojkabacteria</taxon>
    </lineage>
</organism>
<name>A0A847CZD7_9BACT</name>
<dbReference type="InterPro" id="IPR050570">
    <property type="entry name" value="Cell_wall_metabolism_enzyme"/>
</dbReference>
<dbReference type="Pfam" id="PF01551">
    <property type="entry name" value="Peptidase_M23"/>
    <property type="match status" value="1"/>
</dbReference>
<gene>
    <name evidence="3" type="ORF">GX656_00080</name>
</gene>
<feature type="domain" description="LysM" evidence="2">
    <location>
        <begin position="180"/>
        <end position="224"/>
    </location>
</feature>
<dbReference type="AlphaFoldDB" id="A0A847CZD7"/>
<sequence length="442" mass="48817">MNNNDFQQNKNIPGLSFKSISPLKIFDDENLFVDDEIVGNQFIRDIKRKFSNFYSRQKSKNNLIEFILAIIEYIFSRLQVFFILISVLFDILFQSFNSKKNSFATKMFWGRGNFLSSAFKVLLVSVVFIIAITYLYRKPVVSAAGDQMLDTIGVAQTDLVVMNASVNTVTPKDRPRRYPEEYIVKRGDSLASIASLYDLDVKTIMWANNIANVNSLKLGQTLEIPPRDGVVVTIKKGDTVESLAKKYSAEAADIVDHNWLESPFTLVEGSELFIPNGIIKETPKPVYASAPLSLSRGSTSIGYSNAPVDPNVGKFLGWPVGGPSRISRGFFPGHYGIDIYPTNRVNLPDVVAASAGTVISTGWGSGKYNGFGYYAHVDHGNGYTTLYAHMSQVYVRSGQAVGRGQSLGKIGATGVAFGIHVHFELRRGAELSGRINPAPYMQ</sequence>
<feature type="domain" description="LysM" evidence="2">
    <location>
        <begin position="230"/>
        <end position="274"/>
    </location>
</feature>
<dbReference type="Gene3D" id="2.70.70.10">
    <property type="entry name" value="Glucose Permease (Domain IIA)"/>
    <property type="match status" value="1"/>
</dbReference>
<dbReference type="Gene3D" id="3.10.350.10">
    <property type="entry name" value="LysM domain"/>
    <property type="match status" value="2"/>
</dbReference>
<keyword evidence="1" id="KW-0812">Transmembrane</keyword>
<feature type="transmembrane region" description="Helical" evidence="1">
    <location>
        <begin position="114"/>
        <end position="136"/>
    </location>
</feature>
<dbReference type="InterPro" id="IPR011055">
    <property type="entry name" value="Dup_hybrid_motif"/>
</dbReference>
<dbReference type="Proteomes" id="UP000545876">
    <property type="component" value="Unassembled WGS sequence"/>
</dbReference>
<dbReference type="CDD" id="cd12797">
    <property type="entry name" value="M23_peptidase"/>
    <property type="match status" value="1"/>
</dbReference>
<evidence type="ECO:0000313" key="3">
    <source>
        <dbReference type="EMBL" id="NLD25035.1"/>
    </source>
</evidence>
<dbReference type="EMBL" id="JAAZBX010000001">
    <property type="protein sequence ID" value="NLD25035.1"/>
    <property type="molecule type" value="Genomic_DNA"/>
</dbReference>
<dbReference type="Pfam" id="PF01476">
    <property type="entry name" value="LysM"/>
    <property type="match status" value="2"/>
</dbReference>
<evidence type="ECO:0000259" key="2">
    <source>
        <dbReference type="PROSITE" id="PS51782"/>
    </source>
</evidence>
<accession>A0A847CZD7</accession>
<dbReference type="CDD" id="cd00118">
    <property type="entry name" value="LysM"/>
    <property type="match status" value="2"/>
</dbReference>
<feature type="transmembrane region" description="Helical" evidence="1">
    <location>
        <begin position="66"/>
        <end position="93"/>
    </location>
</feature>
<dbReference type="PROSITE" id="PS51782">
    <property type="entry name" value="LYSM"/>
    <property type="match status" value="2"/>
</dbReference>
<dbReference type="InterPro" id="IPR036779">
    <property type="entry name" value="LysM_dom_sf"/>
</dbReference>
<dbReference type="SUPFAM" id="SSF51261">
    <property type="entry name" value="Duplicated hybrid motif"/>
    <property type="match status" value="1"/>
</dbReference>
<dbReference type="SMART" id="SM00257">
    <property type="entry name" value="LysM"/>
    <property type="match status" value="2"/>
</dbReference>
<reference evidence="3 4" key="1">
    <citation type="journal article" date="2020" name="Biotechnol. Biofuels">
        <title>New insights from the biogas microbiome by comprehensive genome-resolved metagenomics of nearly 1600 species originating from multiple anaerobic digesters.</title>
        <authorList>
            <person name="Campanaro S."/>
            <person name="Treu L."/>
            <person name="Rodriguez-R L.M."/>
            <person name="Kovalovszki A."/>
            <person name="Ziels R.M."/>
            <person name="Maus I."/>
            <person name="Zhu X."/>
            <person name="Kougias P.G."/>
            <person name="Basile A."/>
            <person name="Luo G."/>
            <person name="Schluter A."/>
            <person name="Konstantinidis K.T."/>
            <person name="Angelidaki I."/>
        </authorList>
    </citation>
    <scope>NUCLEOTIDE SEQUENCE [LARGE SCALE GENOMIC DNA]</scope>
    <source>
        <strain evidence="3">AS06rmzACSIP_65</strain>
    </source>
</reference>
<dbReference type="PANTHER" id="PTHR21666:SF270">
    <property type="entry name" value="MUREIN HYDROLASE ACTIVATOR ENVC"/>
    <property type="match status" value="1"/>
</dbReference>
<keyword evidence="1" id="KW-0472">Membrane</keyword>
<protein>
    <submittedName>
        <fullName evidence="3">M23 family metallopeptidase</fullName>
    </submittedName>
</protein>
<evidence type="ECO:0000256" key="1">
    <source>
        <dbReference type="SAM" id="Phobius"/>
    </source>
</evidence>
<comment type="caution">
    <text evidence="3">The sequence shown here is derived from an EMBL/GenBank/DDBJ whole genome shotgun (WGS) entry which is preliminary data.</text>
</comment>
<evidence type="ECO:0000313" key="4">
    <source>
        <dbReference type="Proteomes" id="UP000545876"/>
    </source>
</evidence>
<dbReference type="InterPro" id="IPR016047">
    <property type="entry name" value="M23ase_b-sheet_dom"/>
</dbReference>
<dbReference type="PANTHER" id="PTHR21666">
    <property type="entry name" value="PEPTIDASE-RELATED"/>
    <property type="match status" value="1"/>
</dbReference>
<dbReference type="InterPro" id="IPR018392">
    <property type="entry name" value="LysM"/>
</dbReference>
<keyword evidence="1" id="KW-1133">Transmembrane helix</keyword>
<dbReference type="GO" id="GO:0004222">
    <property type="term" value="F:metalloendopeptidase activity"/>
    <property type="evidence" value="ECO:0007669"/>
    <property type="project" value="TreeGrafter"/>
</dbReference>